<organism evidence="2 3">
    <name type="scientific">Babesia divergens</name>
    <dbReference type="NCBI Taxonomy" id="32595"/>
    <lineage>
        <taxon>Eukaryota</taxon>
        <taxon>Sar</taxon>
        <taxon>Alveolata</taxon>
        <taxon>Apicomplexa</taxon>
        <taxon>Aconoidasida</taxon>
        <taxon>Piroplasmida</taxon>
        <taxon>Babesiidae</taxon>
        <taxon>Babesia</taxon>
    </lineage>
</organism>
<accession>A0AAD9GIF1</accession>
<protein>
    <submittedName>
        <fullName evidence="2">Uncharacterized protein</fullName>
    </submittedName>
</protein>
<evidence type="ECO:0000313" key="3">
    <source>
        <dbReference type="Proteomes" id="UP001195914"/>
    </source>
</evidence>
<comment type="caution">
    <text evidence="2">The sequence shown here is derived from an EMBL/GenBank/DDBJ whole genome shotgun (WGS) entry which is preliminary data.</text>
</comment>
<evidence type="ECO:0000313" key="2">
    <source>
        <dbReference type="EMBL" id="KAK1939072.1"/>
    </source>
</evidence>
<keyword evidence="3" id="KW-1185">Reference proteome</keyword>
<gene>
    <name evidence="2" type="ORF">X943_003009</name>
</gene>
<feature type="compositionally biased region" description="Polar residues" evidence="1">
    <location>
        <begin position="8"/>
        <end position="21"/>
    </location>
</feature>
<feature type="region of interest" description="Disordered" evidence="1">
    <location>
        <begin position="1"/>
        <end position="24"/>
    </location>
</feature>
<sequence length="306" mass="32902">MGSRELESTLQGGQWKGQNVNGSGGSGTDLFNWLTKETSGARTGTKAYTPGLVPRGFSTGELHKSNKGQTVATQIQNIITHESPGDFQKALSYLLFVCPWDNALLGHACWFLLKFCDEVAHPTGGQKNFEGYSEELKDVCRELSGSLTSFLNGTGQEHISAVSQGSNVYNDVFKDESLDDYCDWLRKNLKNIIESLNLMSKDCGTWNPTAFQMGLTAGPFLYGFVPKDKSWMNRINENLPKAITPLIESLNELEKALEPSSSAGATAGGVVTGLFGLGGAGAGAAYATNAFGFQNLVTGLISSFLK</sequence>
<reference evidence="2" key="1">
    <citation type="journal article" date="2014" name="Nucleic Acids Res.">
        <title>The evolutionary dynamics of variant antigen genes in Babesia reveal a history of genomic innovation underlying host-parasite interaction.</title>
        <authorList>
            <person name="Jackson A.P."/>
            <person name="Otto T.D."/>
            <person name="Darby A."/>
            <person name="Ramaprasad A."/>
            <person name="Xia D."/>
            <person name="Echaide I.E."/>
            <person name="Farber M."/>
            <person name="Gahlot S."/>
            <person name="Gamble J."/>
            <person name="Gupta D."/>
            <person name="Gupta Y."/>
            <person name="Jackson L."/>
            <person name="Malandrin L."/>
            <person name="Malas T.B."/>
            <person name="Moussa E."/>
            <person name="Nair M."/>
            <person name="Reid A.J."/>
            <person name="Sanders M."/>
            <person name="Sharma J."/>
            <person name="Tracey A."/>
            <person name="Quail M.A."/>
            <person name="Weir W."/>
            <person name="Wastling J.M."/>
            <person name="Hall N."/>
            <person name="Willadsen P."/>
            <person name="Lingelbach K."/>
            <person name="Shiels B."/>
            <person name="Tait A."/>
            <person name="Berriman M."/>
            <person name="Allred D.R."/>
            <person name="Pain A."/>
        </authorList>
    </citation>
    <scope>NUCLEOTIDE SEQUENCE</scope>
    <source>
        <strain evidence="2">1802A</strain>
    </source>
</reference>
<evidence type="ECO:0000256" key="1">
    <source>
        <dbReference type="SAM" id="MobiDB-lite"/>
    </source>
</evidence>
<name>A0AAD9GIF1_BABDI</name>
<dbReference type="AlphaFoldDB" id="A0AAD9GIF1"/>
<reference evidence="2" key="2">
    <citation type="submission" date="2021-05" db="EMBL/GenBank/DDBJ databases">
        <authorList>
            <person name="Pain A."/>
        </authorList>
    </citation>
    <scope>NUCLEOTIDE SEQUENCE</scope>
    <source>
        <strain evidence="2">1802A</strain>
    </source>
</reference>
<dbReference type="Proteomes" id="UP001195914">
    <property type="component" value="Unassembled WGS sequence"/>
</dbReference>
<proteinExistence type="predicted"/>
<dbReference type="EMBL" id="JAHBMH010000023">
    <property type="protein sequence ID" value="KAK1939072.1"/>
    <property type="molecule type" value="Genomic_DNA"/>
</dbReference>